<keyword evidence="1" id="KW-0808">Transferase</keyword>
<keyword evidence="2" id="KW-0012">Acyltransferase</keyword>
<reference evidence="3 4" key="1">
    <citation type="submission" date="2014-10" db="EMBL/GenBank/DDBJ databases">
        <title>Genome sequence of Erwinia typographi M043b.</title>
        <authorList>
            <person name="Chan K.-G."/>
            <person name="Tan W.-S."/>
        </authorList>
    </citation>
    <scope>NUCLEOTIDE SEQUENCE [LARGE SCALE GENOMIC DNA]</scope>
    <source>
        <strain evidence="3 4">M043b</strain>
    </source>
</reference>
<evidence type="ECO:0000256" key="1">
    <source>
        <dbReference type="ARBA" id="ARBA00022679"/>
    </source>
</evidence>
<dbReference type="Gene3D" id="2.160.10.10">
    <property type="entry name" value="Hexapeptide repeat proteins"/>
    <property type="match status" value="1"/>
</dbReference>
<comment type="caution">
    <text evidence="3">The sequence shown here is derived from an EMBL/GenBank/DDBJ whole genome shotgun (WGS) entry which is preliminary data.</text>
</comment>
<dbReference type="InterPro" id="IPR045304">
    <property type="entry name" value="LbH_SAT"/>
</dbReference>
<evidence type="ECO:0000313" key="3">
    <source>
        <dbReference type="EMBL" id="KGT88867.1"/>
    </source>
</evidence>
<dbReference type="eggNOG" id="COG1045">
    <property type="taxonomic scope" value="Bacteria"/>
</dbReference>
<dbReference type="Proteomes" id="UP000030351">
    <property type="component" value="Unassembled WGS sequence"/>
</dbReference>
<protein>
    <recommendedName>
        <fullName evidence="5">Serine acetyltransferase</fullName>
    </recommendedName>
</protein>
<dbReference type="GO" id="GO:0016746">
    <property type="term" value="F:acyltransferase activity"/>
    <property type="evidence" value="ECO:0007669"/>
    <property type="project" value="UniProtKB-KW"/>
</dbReference>
<dbReference type="PANTHER" id="PTHR42811">
    <property type="entry name" value="SERINE ACETYLTRANSFERASE"/>
    <property type="match status" value="1"/>
</dbReference>
<evidence type="ECO:0000313" key="4">
    <source>
        <dbReference type="Proteomes" id="UP000030351"/>
    </source>
</evidence>
<dbReference type="InterPro" id="IPR011004">
    <property type="entry name" value="Trimer_LpxA-like_sf"/>
</dbReference>
<name>A0A0A3YPX3_9GAMM</name>
<sequence>MKTSQQHHLSHLHECLRREVMLSQKPFSWSKTLHRAVKCHSRRYNFWWRIASYLYSKNNIILRVIARYLQRSLIAKYGTEIQLGATIGPGMVVSHHQGIVVNGASVIGHSFLIRQNVTIGISGRNVKNKSIKPSLIIGDNVSIGANSCIISDDIVIGNNVTIGALSFINKDIPSNHTVFSEKNTLLIEKRD</sequence>
<evidence type="ECO:0008006" key="5">
    <source>
        <dbReference type="Google" id="ProtNLM"/>
    </source>
</evidence>
<dbReference type="RefSeq" id="WP_034897095.1">
    <property type="nucleotide sequence ID" value="NZ_JRUQ01000059.1"/>
</dbReference>
<organism evidence="3 4">
    <name type="scientific">Erwinia typographi</name>
    <dbReference type="NCBI Taxonomy" id="371042"/>
    <lineage>
        <taxon>Bacteria</taxon>
        <taxon>Pseudomonadati</taxon>
        <taxon>Pseudomonadota</taxon>
        <taxon>Gammaproteobacteria</taxon>
        <taxon>Enterobacterales</taxon>
        <taxon>Erwiniaceae</taxon>
        <taxon>Erwinia</taxon>
    </lineage>
</organism>
<proteinExistence type="predicted"/>
<dbReference type="STRING" id="371042.NG99_20550"/>
<keyword evidence="4" id="KW-1185">Reference proteome</keyword>
<dbReference type="OrthoDB" id="7058950at2"/>
<gene>
    <name evidence="3" type="ORF">NG99_20550</name>
</gene>
<accession>A0A0A3YPX3</accession>
<dbReference type="AlphaFoldDB" id="A0A0A3YPX3"/>
<dbReference type="EMBL" id="JRUQ01000059">
    <property type="protein sequence ID" value="KGT88867.1"/>
    <property type="molecule type" value="Genomic_DNA"/>
</dbReference>
<dbReference type="SUPFAM" id="SSF51161">
    <property type="entry name" value="Trimeric LpxA-like enzymes"/>
    <property type="match status" value="1"/>
</dbReference>
<evidence type="ECO:0000256" key="2">
    <source>
        <dbReference type="ARBA" id="ARBA00023315"/>
    </source>
</evidence>
<dbReference type="CDD" id="cd03354">
    <property type="entry name" value="LbH_SAT"/>
    <property type="match status" value="1"/>
</dbReference>